<dbReference type="AlphaFoldDB" id="A0A4Y7IZF3"/>
<sequence>MKGQLSKKVEAPVPASDLWDVYGTLELVRLIKELLPEILHDVGVDVGDGGVGTVLKITLAPGSPVAYYKEKFIEVDQEKRIKVVDVVEGGYLEAGFSLYRTTFEIIEKGDHSSVISTIDYELDDASADNAALVSIKPLEIVAETLVKYLKEKKIDHANV</sequence>
<organism evidence="4 5">
    <name type="scientific">Papaver somniferum</name>
    <name type="common">Opium poppy</name>
    <dbReference type="NCBI Taxonomy" id="3469"/>
    <lineage>
        <taxon>Eukaryota</taxon>
        <taxon>Viridiplantae</taxon>
        <taxon>Streptophyta</taxon>
        <taxon>Embryophyta</taxon>
        <taxon>Tracheophyta</taxon>
        <taxon>Spermatophyta</taxon>
        <taxon>Magnoliopsida</taxon>
        <taxon>Ranunculales</taxon>
        <taxon>Papaveraceae</taxon>
        <taxon>Papaveroideae</taxon>
        <taxon>Papaver</taxon>
    </lineage>
</organism>
<dbReference type="GO" id="GO:0005634">
    <property type="term" value="C:nucleus"/>
    <property type="evidence" value="ECO:0007669"/>
    <property type="project" value="TreeGrafter"/>
</dbReference>
<dbReference type="GO" id="GO:0009738">
    <property type="term" value="P:abscisic acid-activated signaling pathway"/>
    <property type="evidence" value="ECO:0007669"/>
    <property type="project" value="TreeGrafter"/>
</dbReference>
<dbReference type="OMA" id="CIKEVLV"/>
<keyword evidence="2" id="KW-0017">Alkaloid metabolism</keyword>
<dbReference type="PANTHER" id="PTHR31213">
    <property type="entry name" value="OS08G0374000 PROTEIN-RELATED"/>
    <property type="match status" value="1"/>
</dbReference>
<dbReference type="GO" id="GO:0038023">
    <property type="term" value="F:signaling receptor activity"/>
    <property type="evidence" value="ECO:0007669"/>
    <property type="project" value="TreeGrafter"/>
</dbReference>
<dbReference type="GO" id="GO:0009820">
    <property type="term" value="P:alkaloid metabolic process"/>
    <property type="evidence" value="ECO:0007669"/>
    <property type="project" value="UniProtKB-KW"/>
</dbReference>
<dbReference type="Gene3D" id="3.30.530.20">
    <property type="match status" value="1"/>
</dbReference>
<evidence type="ECO:0000313" key="5">
    <source>
        <dbReference type="Proteomes" id="UP000316621"/>
    </source>
</evidence>
<protein>
    <recommendedName>
        <fullName evidence="3">Bet v I/Major latex protein domain-containing protein</fullName>
    </recommendedName>
</protein>
<dbReference type="GO" id="GO:0004864">
    <property type="term" value="F:protein phosphatase inhibitor activity"/>
    <property type="evidence" value="ECO:0007669"/>
    <property type="project" value="TreeGrafter"/>
</dbReference>
<dbReference type="InterPro" id="IPR023393">
    <property type="entry name" value="START-like_dom_sf"/>
</dbReference>
<dbReference type="GO" id="GO:0005737">
    <property type="term" value="C:cytoplasm"/>
    <property type="evidence" value="ECO:0007669"/>
    <property type="project" value="TreeGrafter"/>
</dbReference>
<reference evidence="4 5" key="1">
    <citation type="journal article" date="2018" name="Science">
        <title>The opium poppy genome and morphinan production.</title>
        <authorList>
            <person name="Guo L."/>
            <person name="Winzer T."/>
            <person name="Yang X."/>
            <person name="Li Y."/>
            <person name="Ning Z."/>
            <person name="He Z."/>
            <person name="Teodor R."/>
            <person name="Lu Y."/>
            <person name="Bowser T.A."/>
            <person name="Graham I.A."/>
            <person name="Ye K."/>
        </authorList>
    </citation>
    <scope>NUCLEOTIDE SEQUENCE [LARGE SCALE GENOMIC DNA]</scope>
    <source>
        <strain evidence="5">cv. HN1</strain>
        <tissue evidence="4">Leaves</tissue>
    </source>
</reference>
<dbReference type="Gramene" id="RZC53081">
    <property type="protein sequence ID" value="RZC53081"/>
    <property type="gene ID" value="C5167_011924"/>
</dbReference>
<dbReference type="GO" id="GO:0010427">
    <property type="term" value="F:abscisic acid binding"/>
    <property type="evidence" value="ECO:0007669"/>
    <property type="project" value="TreeGrafter"/>
</dbReference>
<dbReference type="EMBL" id="CM010717">
    <property type="protein sequence ID" value="RZC53081.1"/>
    <property type="molecule type" value="Genomic_DNA"/>
</dbReference>
<gene>
    <name evidence="4" type="ORF">C5167_011924</name>
</gene>
<dbReference type="PANTHER" id="PTHR31213:SF19">
    <property type="entry name" value="BET V I_MAJOR LATEX PROTEIN DOMAIN-CONTAINING PROTEIN"/>
    <property type="match status" value="1"/>
</dbReference>
<dbReference type="Proteomes" id="UP000316621">
    <property type="component" value="Chromosome 3"/>
</dbReference>
<dbReference type="GO" id="GO:0006952">
    <property type="term" value="P:defense response"/>
    <property type="evidence" value="ECO:0007669"/>
    <property type="project" value="InterPro"/>
</dbReference>
<accession>A0A4Y7IZF3</accession>
<evidence type="ECO:0000256" key="2">
    <source>
        <dbReference type="ARBA" id="ARBA00022589"/>
    </source>
</evidence>
<dbReference type="Pfam" id="PF00407">
    <property type="entry name" value="Bet_v_1"/>
    <property type="match status" value="1"/>
</dbReference>
<keyword evidence="5" id="KW-1185">Reference proteome</keyword>
<feature type="domain" description="Bet v I/Major latex protein" evidence="3">
    <location>
        <begin position="2"/>
        <end position="130"/>
    </location>
</feature>
<dbReference type="OrthoDB" id="1879545at2759"/>
<evidence type="ECO:0000256" key="1">
    <source>
        <dbReference type="ARBA" id="ARBA00009744"/>
    </source>
</evidence>
<comment type="similarity">
    <text evidence="1">Belongs to the BetVI family.</text>
</comment>
<proteinExistence type="inferred from homology"/>
<evidence type="ECO:0000313" key="4">
    <source>
        <dbReference type="EMBL" id="RZC53081.1"/>
    </source>
</evidence>
<name>A0A4Y7IZF3_PAPSO</name>
<dbReference type="SUPFAM" id="SSF55961">
    <property type="entry name" value="Bet v1-like"/>
    <property type="match status" value="1"/>
</dbReference>
<dbReference type="InterPro" id="IPR050279">
    <property type="entry name" value="Plant_def-hormone_signal"/>
</dbReference>
<evidence type="ECO:0000259" key="3">
    <source>
        <dbReference type="Pfam" id="PF00407"/>
    </source>
</evidence>
<dbReference type="InterPro" id="IPR000916">
    <property type="entry name" value="Bet_v_I/MLP"/>
</dbReference>